<comment type="caution">
    <text evidence="1">The sequence shown here is derived from an EMBL/GenBank/DDBJ whole genome shotgun (WGS) entry which is preliminary data.</text>
</comment>
<proteinExistence type="predicted"/>
<dbReference type="RefSeq" id="WP_002621046.1">
    <property type="nucleotide sequence ID" value="NZ_ANAH02000066.1"/>
</dbReference>
<dbReference type="AlphaFoldDB" id="S9QJQ8"/>
<evidence type="ECO:0000313" key="2">
    <source>
        <dbReference type="Proteomes" id="UP000011682"/>
    </source>
</evidence>
<accession>S9QJQ8</accession>
<sequence length="41" mass="4437">MAPGLWNEARRVVVVVDHYGNIPTLYADDGGKAPGHGFCPR</sequence>
<dbReference type="EMBL" id="ANAH02000066">
    <property type="protein sequence ID" value="EPX56703.1"/>
    <property type="molecule type" value="Genomic_DNA"/>
</dbReference>
<gene>
    <name evidence="1" type="ORF">D187_008045</name>
</gene>
<keyword evidence="2" id="KW-1185">Reference proteome</keyword>
<dbReference type="Proteomes" id="UP000011682">
    <property type="component" value="Unassembled WGS sequence"/>
</dbReference>
<reference evidence="1" key="1">
    <citation type="submission" date="2013-05" db="EMBL/GenBank/DDBJ databases">
        <title>Genome assembly of Cystobacter fuscus DSM 2262.</title>
        <authorList>
            <person name="Sharma G."/>
            <person name="Khatri I."/>
            <person name="Kaur C."/>
            <person name="Mayilraj S."/>
            <person name="Subramanian S."/>
        </authorList>
    </citation>
    <scope>NUCLEOTIDE SEQUENCE [LARGE SCALE GENOMIC DNA]</scope>
    <source>
        <strain evidence="1">DSM 2262</strain>
    </source>
</reference>
<evidence type="ECO:0000313" key="1">
    <source>
        <dbReference type="EMBL" id="EPX56703.1"/>
    </source>
</evidence>
<organism evidence="1 2">
    <name type="scientific">Cystobacter fuscus (strain ATCC 25194 / DSM 2262 / NBRC 100088 / M29)</name>
    <dbReference type="NCBI Taxonomy" id="1242864"/>
    <lineage>
        <taxon>Bacteria</taxon>
        <taxon>Pseudomonadati</taxon>
        <taxon>Myxococcota</taxon>
        <taxon>Myxococcia</taxon>
        <taxon>Myxococcales</taxon>
        <taxon>Cystobacterineae</taxon>
        <taxon>Archangiaceae</taxon>
        <taxon>Cystobacter</taxon>
    </lineage>
</organism>
<name>S9QJQ8_CYSF2</name>
<protein>
    <submittedName>
        <fullName evidence="1">Uncharacterized protein</fullName>
    </submittedName>
</protein>